<comment type="cofactor">
    <cofactor evidence="15">
        <name>Zn(2+)</name>
        <dbReference type="ChEBI" id="CHEBI:29105"/>
    </cofactor>
    <text evidence="15">Binds 2 Zn(2+) ions.</text>
</comment>
<dbReference type="EC" id="3.1.3.1" evidence="3 17"/>
<dbReference type="PRINTS" id="PR00113">
    <property type="entry name" value="ALKPHPHTASE"/>
</dbReference>
<keyword evidence="12" id="KW-0325">Glycoprotein</keyword>
<feature type="binding site" evidence="15">
    <location>
        <position position="178"/>
    </location>
    <ligand>
        <name>Mg(2+)</name>
        <dbReference type="ChEBI" id="CHEBI:18420"/>
    </ligand>
</feature>
<feature type="binding site" evidence="15">
    <location>
        <position position="407"/>
    </location>
    <ligand>
        <name>Zn(2+)</name>
        <dbReference type="ChEBI" id="CHEBI:29105"/>
        <label>2</label>
    </ligand>
</feature>
<feature type="active site" description="Phosphoserine intermediate" evidence="14">
    <location>
        <position position="113"/>
    </location>
</feature>
<evidence type="ECO:0000256" key="8">
    <source>
        <dbReference type="ARBA" id="ARBA00022801"/>
    </source>
</evidence>
<dbReference type="AlphaFoldDB" id="A0A8K0PEJ4"/>
<dbReference type="SMART" id="SM00098">
    <property type="entry name" value="alkPPc"/>
    <property type="match status" value="1"/>
</dbReference>
<keyword evidence="4" id="KW-1003">Cell membrane</keyword>
<protein>
    <recommendedName>
        <fullName evidence="3 17">Alkaline phosphatase</fullName>
        <ecNumber evidence="3 17">3.1.3.1</ecNumber>
    </recommendedName>
</protein>
<evidence type="ECO:0000313" key="19">
    <source>
        <dbReference type="Proteomes" id="UP000792457"/>
    </source>
</evidence>
<feature type="binding site" evidence="15">
    <location>
        <position position="176"/>
    </location>
    <ligand>
        <name>Mg(2+)</name>
        <dbReference type="ChEBI" id="CHEBI:18420"/>
    </ligand>
</feature>
<dbReference type="EMBL" id="KZ312450">
    <property type="protein sequence ID" value="KAG8240334.1"/>
    <property type="molecule type" value="Genomic_DNA"/>
</dbReference>
<dbReference type="GO" id="GO:0098552">
    <property type="term" value="C:side of membrane"/>
    <property type="evidence" value="ECO:0007669"/>
    <property type="project" value="UniProtKB-KW"/>
</dbReference>
<keyword evidence="8 17" id="KW-0378">Hydrolase</keyword>
<evidence type="ECO:0000256" key="1">
    <source>
        <dbReference type="ARBA" id="ARBA00004609"/>
    </source>
</evidence>
<evidence type="ECO:0000256" key="10">
    <source>
        <dbReference type="ARBA" id="ARBA00022842"/>
    </source>
</evidence>
<evidence type="ECO:0000256" key="5">
    <source>
        <dbReference type="ARBA" id="ARBA00022553"/>
    </source>
</evidence>
<evidence type="ECO:0000256" key="12">
    <source>
        <dbReference type="ARBA" id="ARBA00023180"/>
    </source>
</evidence>
<dbReference type="Gene3D" id="3.40.720.10">
    <property type="entry name" value="Alkaline Phosphatase, subunit A"/>
    <property type="match status" value="1"/>
</dbReference>
<keyword evidence="13" id="KW-0449">Lipoprotein</keyword>
<feature type="binding site" evidence="15">
    <location>
        <position position="51"/>
    </location>
    <ligand>
        <name>Mg(2+)</name>
        <dbReference type="ChEBI" id="CHEBI:18420"/>
    </ligand>
</feature>
<dbReference type="InterPro" id="IPR018299">
    <property type="entry name" value="Alkaline_phosphatase_AS"/>
</dbReference>
<dbReference type="SUPFAM" id="SSF53649">
    <property type="entry name" value="Alkaline phosphatase-like"/>
    <property type="match status" value="1"/>
</dbReference>
<dbReference type="PANTHER" id="PTHR11596">
    <property type="entry name" value="ALKALINE PHOSPHATASE"/>
    <property type="match status" value="1"/>
</dbReference>
<feature type="binding site" evidence="15">
    <location>
        <position position="340"/>
    </location>
    <ligand>
        <name>Mg(2+)</name>
        <dbReference type="ChEBI" id="CHEBI:18420"/>
    </ligand>
</feature>
<dbReference type="Pfam" id="PF00245">
    <property type="entry name" value="Alk_phosphatase"/>
    <property type="match status" value="2"/>
</dbReference>
<comment type="catalytic activity">
    <reaction evidence="17">
        <text>a phosphate monoester + H2O = an alcohol + phosphate</text>
        <dbReference type="Rhea" id="RHEA:15017"/>
        <dbReference type="ChEBI" id="CHEBI:15377"/>
        <dbReference type="ChEBI" id="CHEBI:30879"/>
        <dbReference type="ChEBI" id="CHEBI:43474"/>
        <dbReference type="ChEBI" id="CHEBI:67140"/>
        <dbReference type="EC" id="3.1.3.1"/>
    </reaction>
</comment>
<reference evidence="18" key="1">
    <citation type="submission" date="2013-04" db="EMBL/GenBank/DDBJ databases">
        <authorList>
            <person name="Qu J."/>
            <person name="Murali S.C."/>
            <person name="Bandaranaike D."/>
            <person name="Bellair M."/>
            <person name="Blankenburg K."/>
            <person name="Chao H."/>
            <person name="Dinh H."/>
            <person name="Doddapaneni H."/>
            <person name="Downs B."/>
            <person name="Dugan-Rocha S."/>
            <person name="Elkadiri S."/>
            <person name="Gnanaolivu R.D."/>
            <person name="Hernandez B."/>
            <person name="Javaid M."/>
            <person name="Jayaseelan J.C."/>
            <person name="Lee S."/>
            <person name="Li M."/>
            <person name="Ming W."/>
            <person name="Munidasa M."/>
            <person name="Muniz J."/>
            <person name="Nguyen L."/>
            <person name="Ongeri F."/>
            <person name="Osuji N."/>
            <person name="Pu L.-L."/>
            <person name="Puazo M."/>
            <person name="Qu C."/>
            <person name="Quiroz J."/>
            <person name="Raj R."/>
            <person name="Weissenberger G."/>
            <person name="Xin Y."/>
            <person name="Zou X."/>
            <person name="Han Y."/>
            <person name="Richards S."/>
            <person name="Worley K."/>
            <person name="Muzny D."/>
            <person name="Gibbs R."/>
        </authorList>
    </citation>
    <scope>NUCLEOTIDE SEQUENCE</scope>
    <source>
        <strain evidence="18">Sampled in the wild</strain>
    </source>
</reference>
<feature type="binding site" evidence="15">
    <location>
        <position position="345"/>
    </location>
    <ligand>
        <name>Zn(2+)</name>
        <dbReference type="ChEBI" id="CHEBI:29105"/>
        <label>2</label>
    </ligand>
</feature>
<dbReference type="GO" id="GO:0004035">
    <property type="term" value="F:alkaline phosphatase activity"/>
    <property type="evidence" value="ECO:0007669"/>
    <property type="project" value="UniProtKB-EC"/>
</dbReference>
<evidence type="ECO:0000256" key="11">
    <source>
        <dbReference type="ARBA" id="ARBA00023136"/>
    </source>
</evidence>
<sequence>MYNVLLLGNSFFLPDRNIWMQNGLLELEESVKLQKSRNEGVARNVILFVGDGMGPNTLTASRVYKRQYRENTKHNSRWEDLYKHKKERNLIFEDFPSMGMLKTYAVDKQVPDSACTATALFCGAKTNYETVGVDESVLLGDCDTSLNQTTHLSSIMKWALDAGKDTGFVTNMRVTHATPSPLYAHCPDRRWECDGKMPSAARDKCKDIARQLIEDEPGRNIKVIMGGGRQCLQTNLNASEYDPLDGWACRRKDGLDLISMWKRDKESRNLPYHLLSNADELRAFNRELNTSKYLLGIFANSHLPYEYLRDDSETPSLAEMVITAINAMSQNPRGFLLVVEGGLIDIAHHRGTARKALDETLAMEEAVISVVEKLSLSSSSTSTPHSHTASGFMPNMSSETLLIVTSDHTHTMSINGYPKRDDDILGIASASKINGREYTTLSYANGVGFKYNCSEGKALWEDPKEAKTTSFEYKQQATVLQDEETHGGGDVTIYATGPMAHLFHRVHEQSYVAHVIAYASHIGPYSDGISARIPLSDATSSSSGCCLTKFSAYSMPITLVLTWITINL</sequence>
<dbReference type="PANTHER" id="PTHR11596:SF5">
    <property type="entry name" value="ALKALINE PHOSPHATASE"/>
    <property type="match status" value="1"/>
</dbReference>
<evidence type="ECO:0000256" key="15">
    <source>
        <dbReference type="PIRSR" id="PIRSR601952-2"/>
    </source>
</evidence>
<dbReference type="PROSITE" id="PS00123">
    <property type="entry name" value="ALKALINE_PHOSPHATASE"/>
    <property type="match status" value="1"/>
</dbReference>
<comment type="cofactor">
    <cofactor evidence="15">
        <name>Mg(2+)</name>
        <dbReference type="ChEBI" id="CHEBI:18420"/>
    </cofactor>
    <text evidence="15">Binds 1 Mg(2+) ion.</text>
</comment>
<dbReference type="GO" id="GO:0046872">
    <property type="term" value="F:metal ion binding"/>
    <property type="evidence" value="ECO:0007669"/>
    <property type="project" value="UniProtKB-KW"/>
</dbReference>
<evidence type="ECO:0000256" key="9">
    <source>
        <dbReference type="ARBA" id="ARBA00022833"/>
    </source>
</evidence>
<evidence type="ECO:0000256" key="14">
    <source>
        <dbReference type="PIRSR" id="PIRSR601952-1"/>
    </source>
</evidence>
<dbReference type="GO" id="GO:0005886">
    <property type="term" value="C:plasma membrane"/>
    <property type="evidence" value="ECO:0007669"/>
    <property type="project" value="UniProtKB-SubCell"/>
</dbReference>
<name>A0A8K0PEJ4_LADFU</name>
<evidence type="ECO:0000313" key="18">
    <source>
        <dbReference type="EMBL" id="KAG8240334.1"/>
    </source>
</evidence>
<keyword evidence="10 15" id="KW-0460">Magnesium</keyword>
<evidence type="ECO:0000256" key="3">
    <source>
        <dbReference type="ARBA" id="ARBA00012647"/>
    </source>
</evidence>
<comment type="caution">
    <text evidence="18">The sequence shown here is derived from an EMBL/GenBank/DDBJ whole genome shotgun (WGS) entry which is preliminary data.</text>
</comment>
<feature type="binding site" evidence="15">
    <location>
        <position position="486"/>
    </location>
    <ligand>
        <name>Zn(2+)</name>
        <dbReference type="ChEBI" id="CHEBI:29105"/>
        <label>2</label>
    </ligand>
</feature>
<evidence type="ECO:0000256" key="6">
    <source>
        <dbReference type="ARBA" id="ARBA00022622"/>
    </source>
</evidence>
<dbReference type="Proteomes" id="UP000792457">
    <property type="component" value="Unassembled WGS sequence"/>
</dbReference>
<dbReference type="OrthoDB" id="5818554at2759"/>
<evidence type="ECO:0000256" key="16">
    <source>
        <dbReference type="RuleBase" id="RU003946"/>
    </source>
</evidence>
<evidence type="ECO:0000256" key="7">
    <source>
        <dbReference type="ARBA" id="ARBA00022723"/>
    </source>
</evidence>
<evidence type="ECO:0000256" key="13">
    <source>
        <dbReference type="ARBA" id="ARBA00023288"/>
    </source>
</evidence>
<evidence type="ECO:0000256" key="2">
    <source>
        <dbReference type="ARBA" id="ARBA00005984"/>
    </source>
</evidence>
<feature type="binding site" evidence="15">
    <location>
        <position position="51"/>
    </location>
    <ligand>
        <name>Zn(2+)</name>
        <dbReference type="ChEBI" id="CHEBI:29105"/>
        <label>2</label>
    </ligand>
</feature>
<feature type="binding site" evidence="15">
    <location>
        <position position="408"/>
    </location>
    <ligand>
        <name>Zn(2+)</name>
        <dbReference type="ChEBI" id="CHEBI:29105"/>
        <label>2</label>
    </ligand>
</feature>
<keyword evidence="11" id="KW-0472">Membrane</keyword>
<comment type="subcellular location">
    <subcellularLocation>
        <location evidence="1">Cell membrane</location>
        <topology evidence="1">Lipid-anchor</topology>
        <topology evidence="1">GPI-anchor</topology>
    </subcellularLocation>
</comment>
<accession>A0A8K0PEJ4</accession>
<keyword evidence="6" id="KW-0336">GPI-anchor</keyword>
<keyword evidence="19" id="KW-1185">Reference proteome</keyword>
<reference evidence="18" key="2">
    <citation type="submission" date="2017-10" db="EMBL/GenBank/DDBJ databases">
        <title>Ladona fulva Genome sequencing and assembly.</title>
        <authorList>
            <person name="Murali S."/>
            <person name="Richards S."/>
            <person name="Bandaranaike D."/>
            <person name="Bellair M."/>
            <person name="Blankenburg K."/>
            <person name="Chao H."/>
            <person name="Dinh H."/>
            <person name="Doddapaneni H."/>
            <person name="Dugan-Rocha S."/>
            <person name="Elkadiri S."/>
            <person name="Gnanaolivu R."/>
            <person name="Hernandez B."/>
            <person name="Skinner E."/>
            <person name="Javaid M."/>
            <person name="Lee S."/>
            <person name="Li M."/>
            <person name="Ming W."/>
            <person name="Munidasa M."/>
            <person name="Muniz J."/>
            <person name="Nguyen L."/>
            <person name="Hughes D."/>
            <person name="Osuji N."/>
            <person name="Pu L.-L."/>
            <person name="Puazo M."/>
            <person name="Qu C."/>
            <person name="Quiroz J."/>
            <person name="Raj R."/>
            <person name="Weissenberger G."/>
            <person name="Xin Y."/>
            <person name="Zou X."/>
            <person name="Han Y."/>
            <person name="Worley K."/>
            <person name="Muzny D."/>
            <person name="Gibbs R."/>
        </authorList>
    </citation>
    <scope>NUCLEOTIDE SEQUENCE</scope>
    <source>
        <strain evidence="18">Sampled in the wild</strain>
    </source>
</reference>
<dbReference type="CDD" id="cd16012">
    <property type="entry name" value="ALP"/>
    <property type="match status" value="1"/>
</dbReference>
<organism evidence="18 19">
    <name type="scientific">Ladona fulva</name>
    <name type="common">Scarce chaser dragonfly</name>
    <name type="synonym">Libellula fulva</name>
    <dbReference type="NCBI Taxonomy" id="123851"/>
    <lineage>
        <taxon>Eukaryota</taxon>
        <taxon>Metazoa</taxon>
        <taxon>Ecdysozoa</taxon>
        <taxon>Arthropoda</taxon>
        <taxon>Hexapoda</taxon>
        <taxon>Insecta</taxon>
        <taxon>Pterygota</taxon>
        <taxon>Palaeoptera</taxon>
        <taxon>Odonata</taxon>
        <taxon>Epiprocta</taxon>
        <taxon>Anisoptera</taxon>
        <taxon>Libelluloidea</taxon>
        <taxon>Libellulidae</taxon>
        <taxon>Ladona</taxon>
    </lineage>
</organism>
<keyword evidence="5" id="KW-0597">Phosphoprotein</keyword>
<dbReference type="InterPro" id="IPR017850">
    <property type="entry name" value="Alkaline_phosphatase_core_sf"/>
</dbReference>
<comment type="similarity">
    <text evidence="2 16">Belongs to the alkaline phosphatase family.</text>
</comment>
<keyword evidence="9 15" id="KW-0862">Zinc</keyword>
<gene>
    <name evidence="18" type="ORF">J437_LFUL000809</name>
</gene>
<proteinExistence type="inferred from homology"/>
<dbReference type="FunFam" id="3.40.720.10:FF:000008">
    <property type="entry name" value="Alkaline phosphatase"/>
    <property type="match status" value="1"/>
</dbReference>
<evidence type="ECO:0000256" key="4">
    <source>
        <dbReference type="ARBA" id="ARBA00022475"/>
    </source>
</evidence>
<keyword evidence="7 15" id="KW-0479">Metal-binding</keyword>
<dbReference type="InterPro" id="IPR001952">
    <property type="entry name" value="Alkaline_phosphatase"/>
</dbReference>
<feature type="binding site" evidence="15">
    <location>
        <position position="349"/>
    </location>
    <ligand>
        <name>Zn(2+)</name>
        <dbReference type="ChEBI" id="CHEBI:29105"/>
        <label>1</label>
    </ligand>
</feature>
<evidence type="ECO:0000256" key="17">
    <source>
        <dbReference type="RuleBase" id="RU003947"/>
    </source>
</evidence>